<gene>
    <name evidence="3" type="ORF">ABB55_02130</name>
</gene>
<evidence type="ECO:0000256" key="1">
    <source>
        <dbReference type="SAM" id="MobiDB-lite"/>
    </source>
</evidence>
<sequence>MAIGIAAIAVLAGAAAVQAQSIRPAANQRPATPGSPAAGSSAAAAPAPSPSGMAVPSSQDATPSTIEETYDGWRVICLQEPAPAPGRVGPGPRRCSVVLQQFDGTTRQRILAIELRLSGAEKTEGTAILPFGLVIERGVDLQPEAAAPLATAKFRTCLPGGCVVPLSLDAKAVATLRKAQSLNLTAEAASGGNVVLKVALKGFGPAVDRAMALAR</sequence>
<keyword evidence="2" id="KW-0732">Signal</keyword>
<evidence type="ECO:0000256" key="2">
    <source>
        <dbReference type="SAM" id="SignalP"/>
    </source>
</evidence>
<protein>
    <recommendedName>
        <fullName evidence="5">Invasion protein</fullName>
    </recommendedName>
</protein>
<dbReference type="InterPro" id="IPR038696">
    <property type="entry name" value="IalB_sf"/>
</dbReference>
<proteinExistence type="predicted"/>
<dbReference type="AlphaFoldDB" id="A0A0P6VLY7"/>
<dbReference type="Pfam" id="PF06776">
    <property type="entry name" value="IalB"/>
    <property type="match status" value="1"/>
</dbReference>
<dbReference type="InterPro" id="IPR010642">
    <property type="entry name" value="Invasion_prot_B"/>
</dbReference>
<name>A0A0P6VLY7_9HYPH</name>
<dbReference type="STRING" id="665126.ABB55_02130"/>
<accession>A0A0P6VLY7</accession>
<evidence type="ECO:0000313" key="3">
    <source>
        <dbReference type="EMBL" id="KPL51163.1"/>
    </source>
</evidence>
<evidence type="ECO:0008006" key="5">
    <source>
        <dbReference type="Google" id="ProtNLM"/>
    </source>
</evidence>
<dbReference type="EMBL" id="LJYW01000001">
    <property type="protein sequence ID" value="KPL51163.1"/>
    <property type="molecule type" value="Genomic_DNA"/>
</dbReference>
<dbReference type="Gene3D" id="2.60.40.1880">
    <property type="entry name" value="Invasion associated locus B (IalB) protein"/>
    <property type="match status" value="1"/>
</dbReference>
<reference evidence="3 4" key="1">
    <citation type="submission" date="2015-09" db="EMBL/GenBank/DDBJ databases">
        <authorList>
            <person name="Jackson K.R."/>
            <person name="Lunt B.L."/>
            <person name="Fisher J.N.B."/>
            <person name="Gardner A.V."/>
            <person name="Bailey M.E."/>
            <person name="Deus L.M."/>
            <person name="Earl A.S."/>
            <person name="Gibby P.D."/>
            <person name="Hartmann K.A."/>
            <person name="Liu J.E."/>
            <person name="Manci A.M."/>
            <person name="Nielsen D.A."/>
            <person name="Solomon M.B."/>
            <person name="Breakwell D.P."/>
            <person name="Burnett S.H."/>
            <person name="Grose J.H."/>
        </authorList>
    </citation>
    <scope>NUCLEOTIDE SEQUENCE [LARGE SCALE GENOMIC DNA]</scope>
    <source>
        <strain evidence="3 4">16</strain>
    </source>
</reference>
<feature type="signal peptide" evidence="2">
    <location>
        <begin position="1"/>
        <end position="19"/>
    </location>
</feature>
<dbReference type="RefSeq" id="WP_054357326.1">
    <property type="nucleotide sequence ID" value="NZ_LJYW01000001.1"/>
</dbReference>
<organism evidence="3 4">
    <name type="scientific">Prosthecodimorpha hirschii</name>
    <dbReference type="NCBI Taxonomy" id="665126"/>
    <lineage>
        <taxon>Bacteria</taxon>
        <taxon>Pseudomonadati</taxon>
        <taxon>Pseudomonadota</taxon>
        <taxon>Alphaproteobacteria</taxon>
        <taxon>Hyphomicrobiales</taxon>
        <taxon>Ancalomicrobiaceae</taxon>
        <taxon>Prosthecodimorpha</taxon>
    </lineage>
</organism>
<comment type="caution">
    <text evidence="3">The sequence shown here is derived from an EMBL/GenBank/DDBJ whole genome shotgun (WGS) entry which is preliminary data.</text>
</comment>
<keyword evidence="4" id="KW-1185">Reference proteome</keyword>
<evidence type="ECO:0000313" key="4">
    <source>
        <dbReference type="Proteomes" id="UP000048984"/>
    </source>
</evidence>
<feature type="compositionally biased region" description="Low complexity" evidence="1">
    <location>
        <begin position="30"/>
        <end position="58"/>
    </location>
</feature>
<dbReference type="Proteomes" id="UP000048984">
    <property type="component" value="Unassembled WGS sequence"/>
</dbReference>
<feature type="chain" id="PRO_5006131616" description="Invasion protein" evidence="2">
    <location>
        <begin position="20"/>
        <end position="215"/>
    </location>
</feature>
<reference evidence="3 4" key="2">
    <citation type="submission" date="2015-10" db="EMBL/GenBank/DDBJ databases">
        <title>Draft Genome Sequence of Prosthecomicrobium hirschii ATCC 27832.</title>
        <authorList>
            <person name="Daniel J."/>
            <person name="Givan S.A."/>
            <person name="Brun Y.V."/>
            <person name="Brown P.J."/>
        </authorList>
    </citation>
    <scope>NUCLEOTIDE SEQUENCE [LARGE SCALE GENOMIC DNA]</scope>
    <source>
        <strain evidence="3 4">16</strain>
    </source>
</reference>
<feature type="region of interest" description="Disordered" evidence="1">
    <location>
        <begin position="26"/>
        <end position="64"/>
    </location>
</feature>